<protein>
    <submittedName>
        <fullName evidence="2">Uncharacterized protein</fullName>
    </submittedName>
</protein>
<feature type="chain" id="PRO_5001942580" evidence="1">
    <location>
        <begin position="20"/>
        <end position="67"/>
    </location>
</feature>
<sequence>MNKLICSLFLLSNLINSHAENNTACQNPKIKIADLRELVYSYKHNQCSKLDVPDTPALMDFLVAIWF</sequence>
<evidence type="ECO:0000313" key="2">
    <source>
        <dbReference type="EMBL" id="CEG56161.1"/>
    </source>
</evidence>
<dbReference type="RefSeq" id="WP_045094887.1">
    <property type="nucleotide sequence ID" value="NZ_LN614827.1"/>
</dbReference>
<evidence type="ECO:0000313" key="3">
    <source>
        <dbReference type="Proteomes" id="UP000032430"/>
    </source>
</evidence>
<feature type="signal peptide" evidence="1">
    <location>
        <begin position="1"/>
        <end position="19"/>
    </location>
</feature>
<keyword evidence="1" id="KW-0732">Signal</keyword>
<dbReference type="AlphaFoldDB" id="A0A098G2F2"/>
<gene>
    <name evidence="2" type="ORF">LFA_0712</name>
</gene>
<dbReference type="Proteomes" id="UP000032430">
    <property type="component" value="Chromosome I"/>
</dbReference>
<name>A0A098G2F2_9GAMM</name>
<accession>A0A098G2F2</accession>
<dbReference type="KEGG" id="lfa:LFA_0712"/>
<dbReference type="EMBL" id="LN614827">
    <property type="protein sequence ID" value="CEG56161.1"/>
    <property type="molecule type" value="Genomic_DNA"/>
</dbReference>
<keyword evidence="3" id="KW-1185">Reference proteome</keyword>
<dbReference type="HOGENOM" id="CLU_2807149_0_0_6"/>
<evidence type="ECO:0000256" key="1">
    <source>
        <dbReference type="SAM" id="SignalP"/>
    </source>
</evidence>
<proteinExistence type="predicted"/>
<reference evidence="3" key="1">
    <citation type="submission" date="2014-09" db="EMBL/GenBank/DDBJ databases">
        <authorList>
            <person name="Gomez-Valero L."/>
        </authorList>
    </citation>
    <scope>NUCLEOTIDE SEQUENCE [LARGE SCALE GENOMIC DNA]</scope>
    <source>
        <strain evidence="3">ATCC700992</strain>
    </source>
</reference>
<organism evidence="2 3">
    <name type="scientific">Legionella fallonii LLAP-10</name>
    <dbReference type="NCBI Taxonomy" id="1212491"/>
    <lineage>
        <taxon>Bacteria</taxon>
        <taxon>Pseudomonadati</taxon>
        <taxon>Pseudomonadota</taxon>
        <taxon>Gammaproteobacteria</taxon>
        <taxon>Legionellales</taxon>
        <taxon>Legionellaceae</taxon>
        <taxon>Legionella</taxon>
    </lineage>
</organism>